<evidence type="ECO:0000313" key="2">
    <source>
        <dbReference type="EMBL" id="MBB6476774.1"/>
    </source>
</evidence>
<feature type="compositionally biased region" description="Low complexity" evidence="1">
    <location>
        <begin position="78"/>
        <end position="90"/>
    </location>
</feature>
<reference evidence="2 3" key="1">
    <citation type="submission" date="2020-08" db="EMBL/GenBank/DDBJ databases">
        <title>Sequencing the genomes of 1000 actinobacteria strains.</title>
        <authorList>
            <person name="Klenk H.-P."/>
        </authorList>
    </citation>
    <scope>NUCLEOTIDE SEQUENCE [LARGE SCALE GENOMIC DNA]</scope>
    <source>
        <strain evidence="2 3">DSM 44936</strain>
    </source>
</reference>
<dbReference type="AlphaFoldDB" id="A0A7X0IKB1"/>
<dbReference type="Proteomes" id="UP000555564">
    <property type="component" value="Unassembled WGS sequence"/>
</dbReference>
<dbReference type="EMBL" id="JACHIU010000001">
    <property type="protein sequence ID" value="MBB6476774.1"/>
    <property type="molecule type" value="Genomic_DNA"/>
</dbReference>
<comment type="caution">
    <text evidence="2">The sequence shown here is derived from an EMBL/GenBank/DDBJ whole genome shotgun (WGS) entry which is preliminary data.</text>
</comment>
<proteinExistence type="predicted"/>
<sequence>MPVSLAGLTEIYGRHWEIMDSAGGGWIAVRRHGVAGSALARGLSNVRCAETLSELAGYLAKEAELEQRPPRFAGTSAVVVPSPRRSSSRG</sequence>
<keyword evidence="3" id="KW-1185">Reference proteome</keyword>
<gene>
    <name evidence="2" type="ORF">BJ992_006205</name>
</gene>
<protein>
    <submittedName>
        <fullName evidence="2">Uncharacterized protein</fullName>
    </submittedName>
</protein>
<dbReference type="RefSeq" id="WP_184987033.1">
    <property type="nucleotide sequence ID" value="NZ_BAAALO010000021.1"/>
</dbReference>
<evidence type="ECO:0000256" key="1">
    <source>
        <dbReference type="SAM" id="MobiDB-lite"/>
    </source>
</evidence>
<feature type="region of interest" description="Disordered" evidence="1">
    <location>
        <begin position="71"/>
        <end position="90"/>
    </location>
</feature>
<evidence type="ECO:0000313" key="3">
    <source>
        <dbReference type="Proteomes" id="UP000555564"/>
    </source>
</evidence>
<accession>A0A7X0IKB1</accession>
<name>A0A7X0IKB1_9ACTN</name>
<organism evidence="2 3">
    <name type="scientific">Sphaerisporangium rubeum</name>
    <dbReference type="NCBI Taxonomy" id="321317"/>
    <lineage>
        <taxon>Bacteria</taxon>
        <taxon>Bacillati</taxon>
        <taxon>Actinomycetota</taxon>
        <taxon>Actinomycetes</taxon>
        <taxon>Streptosporangiales</taxon>
        <taxon>Streptosporangiaceae</taxon>
        <taxon>Sphaerisporangium</taxon>
    </lineage>
</organism>